<reference evidence="6" key="1">
    <citation type="submission" date="2018-02" db="EMBL/GenBank/DDBJ databases">
        <authorList>
            <person name="Kim S.-K."/>
            <person name="Jung H.-I."/>
            <person name="Lee S.-W."/>
        </authorList>
    </citation>
    <scope>NUCLEOTIDE SEQUENCE</scope>
    <source>
        <strain evidence="6">SK3146</strain>
    </source>
</reference>
<evidence type="ECO:0000259" key="5">
    <source>
        <dbReference type="PROSITE" id="PS50931"/>
    </source>
</evidence>
<dbReference type="PROSITE" id="PS50931">
    <property type="entry name" value="HTH_LYSR"/>
    <property type="match status" value="1"/>
</dbReference>
<dbReference type="Proteomes" id="UP001057134">
    <property type="component" value="Chromosome"/>
</dbReference>
<keyword evidence="4" id="KW-0804">Transcription</keyword>
<dbReference type="Pfam" id="PF03466">
    <property type="entry name" value="LysR_substrate"/>
    <property type="match status" value="1"/>
</dbReference>
<dbReference type="InterPro" id="IPR005119">
    <property type="entry name" value="LysR_subst-bd"/>
</dbReference>
<feature type="domain" description="HTH lysR-type" evidence="5">
    <location>
        <begin position="1"/>
        <end position="58"/>
    </location>
</feature>
<dbReference type="CDD" id="cd05466">
    <property type="entry name" value="PBP2_LTTR_substrate"/>
    <property type="match status" value="1"/>
</dbReference>
<comment type="similarity">
    <text evidence="1">Belongs to the LysR transcriptional regulatory family.</text>
</comment>
<dbReference type="PANTHER" id="PTHR30346:SF31">
    <property type="entry name" value="LYSR SUBSTRATE-BINDING"/>
    <property type="match status" value="1"/>
</dbReference>
<sequence length="293" mass="33036">MELRQLEYFIAVSEELHFTRAAEKLGISQPTLSQQIRALEDELDIPLFDRIGKKIAITEAGSILLEQSLQIVRNLQNVKDSIAELHNYKKGSFVVGALPSDLDYRISNLLIDYHKEFPKIWLKIVSSVEIAAQVLENEVDIGIGIMPFPDDRLVRIPLCREEYVLVVSERHAWAGRDSIGIEELRGLDTVMFPSGLIGRELVDDCCRKYGFTMNTIMETTSITSVIHLVKANIGATVQPLPLIRSLNDPALRTIRIADDPPTRNIGIIYRTDRFLGHAAKAFMQKAAEHFTAR</sequence>
<dbReference type="EMBL" id="CP027059">
    <property type="protein sequence ID" value="UQZ87650.1"/>
    <property type="molecule type" value="Genomic_DNA"/>
</dbReference>
<evidence type="ECO:0000256" key="3">
    <source>
        <dbReference type="ARBA" id="ARBA00023125"/>
    </source>
</evidence>
<evidence type="ECO:0000256" key="4">
    <source>
        <dbReference type="ARBA" id="ARBA00023163"/>
    </source>
</evidence>
<name>A0ABY4S1I3_9BACL</name>
<dbReference type="InterPro" id="IPR036388">
    <property type="entry name" value="WH-like_DNA-bd_sf"/>
</dbReference>
<dbReference type="PRINTS" id="PR00039">
    <property type="entry name" value="HTHLYSR"/>
</dbReference>
<dbReference type="SUPFAM" id="SSF53850">
    <property type="entry name" value="Periplasmic binding protein-like II"/>
    <property type="match status" value="1"/>
</dbReference>
<proteinExistence type="inferred from homology"/>
<dbReference type="InterPro" id="IPR000847">
    <property type="entry name" value="LysR_HTH_N"/>
</dbReference>
<organism evidence="6 7">
    <name type="scientific">Paenibacillus konkukensis</name>
    <dbReference type="NCBI Taxonomy" id="2020716"/>
    <lineage>
        <taxon>Bacteria</taxon>
        <taxon>Bacillati</taxon>
        <taxon>Bacillota</taxon>
        <taxon>Bacilli</taxon>
        <taxon>Bacillales</taxon>
        <taxon>Paenibacillaceae</taxon>
        <taxon>Paenibacillus</taxon>
    </lineage>
</organism>
<evidence type="ECO:0000313" key="7">
    <source>
        <dbReference type="Proteomes" id="UP001057134"/>
    </source>
</evidence>
<keyword evidence="7" id="KW-1185">Reference proteome</keyword>
<evidence type="ECO:0000256" key="1">
    <source>
        <dbReference type="ARBA" id="ARBA00009437"/>
    </source>
</evidence>
<protein>
    <submittedName>
        <fullName evidence="6">HTH-type transcriptional regulator CynR</fullName>
    </submittedName>
</protein>
<accession>A0ABY4S1I3</accession>
<dbReference type="Pfam" id="PF00126">
    <property type="entry name" value="HTH_1"/>
    <property type="match status" value="1"/>
</dbReference>
<dbReference type="InterPro" id="IPR036390">
    <property type="entry name" value="WH_DNA-bd_sf"/>
</dbReference>
<dbReference type="RefSeq" id="WP_249863091.1">
    <property type="nucleotide sequence ID" value="NZ_CP027059.1"/>
</dbReference>
<dbReference type="Gene3D" id="3.40.190.290">
    <property type="match status" value="1"/>
</dbReference>
<evidence type="ECO:0000256" key="2">
    <source>
        <dbReference type="ARBA" id="ARBA00023015"/>
    </source>
</evidence>
<dbReference type="PANTHER" id="PTHR30346">
    <property type="entry name" value="TRANSCRIPTIONAL DUAL REGULATOR HCAR-RELATED"/>
    <property type="match status" value="1"/>
</dbReference>
<evidence type="ECO:0000313" key="6">
    <source>
        <dbReference type="EMBL" id="UQZ87650.1"/>
    </source>
</evidence>
<dbReference type="Gene3D" id="1.10.10.10">
    <property type="entry name" value="Winged helix-like DNA-binding domain superfamily/Winged helix DNA-binding domain"/>
    <property type="match status" value="1"/>
</dbReference>
<dbReference type="SUPFAM" id="SSF46785">
    <property type="entry name" value="Winged helix' DNA-binding domain"/>
    <property type="match status" value="1"/>
</dbReference>
<gene>
    <name evidence="6" type="primary">cynR_8</name>
    <name evidence="6" type="ORF">SK3146_06952</name>
</gene>
<keyword evidence="2" id="KW-0805">Transcription regulation</keyword>
<reference evidence="6" key="2">
    <citation type="journal article" date="2021" name="J Anim Sci Technol">
        <title>Complete genome sequence of Paenibacillus konkukensis sp. nov. SK3146 as a potential probiotic strain.</title>
        <authorList>
            <person name="Jung H.I."/>
            <person name="Park S."/>
            <person name="Niu K.M."/>
            <person name="Lee S.W."/>
            <person name="Kothari D."/>
            <person name="Yi K.J."/>
            <person name="Kim S.K."/>
        </authorList>
    </citation>
    <scope>NUCLEOTIDE SEQUENCE</scope>
    <source>
        <strain evidence="6">SK3146</strain>
    </source>
</reference>
<keyword evidence="3" id="KW-0238">DNA-binding</keyword>